<proteinExistence type="inferred from homology"/>
<evidence type="ECO:0000313" key="7">
    <source>
        <dbReference type="EMBL" id="WRY35664.1"/>
    </source>
</evidence>
<evidence type="ECO:0000256" key="2">
    <source>
        <dbReference type="ARBA" id="ARBA00022491"/>
    </source>
</evidence>
<gene>
    <name evidence="7" type="ORF">RPE78_17600</name>
</gene>
<evidence type="ECO:0000256" key="3">
    <source>
        <dbReference type="ARBA" id="ARBA00022833"/>
    </source>
</evidence>
<dbReference type="Proteomes" id="UP001623290">
    <property type="component" value="Plasmid unnamed2"/>
</dbReference>
<dbReference type="Pfam" id="PF01475">
    <property type="entry name" value="FUR"/>
    <property type="match status" value="1"/>
</dbReference>
<dbReference type="PANTHER" id="PTHR33202">
    <property type="entry name" value="ZINC UPTAKE REGULATION PROTEIN"/>
    <property type="match status" value="1"/>
</dbReference>
<evidence type="ECO:0000256" key="6">
    <source>
        <dbReference type="ARBA" id="ARBA00023163"/>
    </source>
</evidence>
<keyword evidence="2" id="KW-0678">Repressor</keyword>
<dbReference type="Gene3D" id="3.30.1490.190">
    <property type="match status" value="1"/>
</dbReference>
<dbReference type="Gene3D" id="1.10.10.10">
    <property type="entry name" value="Winged helix-like DNA-binding domain superfamily/Winged helix DNA-binding domain"/>
    <property type="match status" value="1"/>
</dbReference>
<dbReference type="InterPro" id="IPR043135">
    <property type="entry name" value="Fur_C"/>
</dbReference>
<name>A0ABZ1E6D5_9RHOB</name>
<dbReference type="RefSeq" id="WP_330629398.1">
    <property type="nucleotide sequence ID" value="NZ_CP135445.1"/>
</dbReference>
<reference evidence="7 8" key="1">
    <citation type="submission" date="2023-09" db="EMBL/GenBank/DDBJ databases">
        <title>Thioclava shenzhenensis sp. nov., a multidrug resistant bacteria-antagonizing species isolated from coastal seawater.</title>
        <authorList>
            <person name="Long M."/>
        </authorList>
    </citation>
    <scope>NUCLEOTIDE SEQUENCE [LARGE SCALE GENOMIC DNA]</scope>
    <source>
        <strain evidence="7 8">FTW29</strain>
        <plasmid evidence="7 8">unnamed2</plasmid>
    </source>
</reference>
<dbReference type="InterPro" id="IPR002481">
    <property type="entry name" value="FUR"/>
</dbReference>
<keyword evidence="6" id="KW-0804">Transcription</keyword>
<accession>A0ABZ1E6D5</accession>
<geneLocation type="plasmid" evidence="7 8">
    <name>unnamed2</name>
</geneLocation>
<evidence type="ECO:0000256" key="1">
    <source>
        <dbReference type="ARBA" id="ARBA00007957"/>
    </source>
</evidence>
<organism evidence="7 8">
    <name type="scientific">Thioclava litoralis</name>
    <dbReference type="NCBI Taxonomy" id="3076557"/>
    <lineage>
        <taxon>Bacteria</taxon>
        <taxon>Pseudomonadati</taxon>
        <taxon>Pseudomonadota</taxon>
        <taxon>Alphaproteobacteria</taxon>
        <taxon>Rhodobacterales</taxon>
        <taxon>Paracoccaceae</taxon>
        <taxon>Thioclava</taxon>
    </lineage>
</organism>
<keyword evidence="8" id="KW-1185">Reference proteome</keyword>
<dbReference type="SUPFAM" id="SSF46785">
    <property type="entry name" value="Winged helix' DNA-binding domain"/>
    <property type="match status" value="1"/>
</dbReference>
<dbReference type="InterPro" id="IPR036388">
    <property type="entry name" value="WH-like_DNA-bd_sf"/>
</dbReference>
<protein>
    <submittedName>
        <fullName evidence="7">Fur family transcriptional regulator</fullName>
    </submittedName>
</protein>
<keyword evidence="3" id="KW-0862">Zinc</keyword>
<sequence>MPQVSKESVSAFEAHDHTHCAGHAMSRAEGVIAAQKLRLTPVRRRVLEILLEEHRAMGAYEVLERLAEEGFGKQPPVAYRALDFLVDCGLVHRIRRLNAFIACLHAGEDHAPVFLICETCDAVAEAPGAAVRAELDKSALGVGFRVDRASIEAVGLCPRCAQKPEKETTKDV</sequence>
<comment type="similarity">
    <text evidence="1">Belongs to the Fur family.</text>
</comment>
<keyword evidence="7" id="KW-0614">Plasmid</keyword>
<keyword evidence="5" id="KW-0238">DNA-binding</keyword>
<evidence type="ECO:0000256" key="5">
    <source>
        <dbReference type="ARBA" id="ARBA00023125"/>
    </source>
</evidence>
<keyword evidence="4" id="KW-0805">Transcription regulation</keyword>
<evidence type="ECO:0000256" key="4">
    <source>
        <dbReference type="ARBA" id="ARBA00023015"/>
    </source>
</evidence>
<dbReference type="InterPro" id="IPR036390">
    <property type="entry name" value="WH_DNA-bd_sf"/>
</dbReference>
<dbReference type="PANTHER" id="PTHR33202:SF6">
    <property type="entry name" value="ZINC UPTAKE REGULATION PROTEIN"/>
    <property type="match status" value="1"/>
</dbReference>
<dbReference type="EMBL" id="CP135445">
    <property type="protein sequence ID" value="WRY35664.1"/>
    <property type="molecule type" value="Genomic_DNA"/>
</dbReference>
<evidence type="ECO:0000313" key="8">
    <source>
        <dbReference type="Proteomes" id="UP001623290"/>
    </source>
</evidence>